<evidence type="ECO:0000313" key="2">
    <source>
        <dbReference type="Proteomes" id="UP001159200"/>
    </source>
</evidence>
<dbReference type="Proteomes" id="UP001159200">
    <property type="component" value="Unassembled WGS sequence"/>
</dbReference>
<proteinExistence type="predicted"/>
<name>A0ABT6J2Z7_9STAP</name>
<dbReference type="EMBL" id="JAROYR010000026">
    <property type="protein sequence ID" value="MDH5159054.1"/>
    <property type="molecule type" value="Genomic_DNA"/>
</dbReference>
<keyword evidence="2" id="KW-1185">Reference proteome</keyword>
<dbReference type="RefSeq" id="WP_280562292.1">
    <property type="nucleotide sequence ID" value="NZ_JAROYJ010000013.1"/>
</dbReference>
<gene>
    <name evidence="1" type="ORF">P5X59_12280</name>
</gene>
<protein>
    <submittedName>
        <fullName evidence="1">Uncharacterized protein</fullName>
    </submittedName>
</protein>
<evidence type="ECO:0000313" key="1">
    <source>
        <dbReference type="EMBL" id="MDH5159054.1"/>
    </source>
</evidence>
<accession>A0ABT6J2Z7</accession>
<comment type="caution">
    <text evidence="1">The sequence shown here is derived from an EMBL/GenBank/DDBJ whole genome shotgun (WGS) entry which is preliminary data.</text>
</comment>
<organism evidence="1 2">
    <name type="scientific">Staphylococcus cohnii</name>
    <dbReference type="NCBI Taxonomy" id="29382"/>
    <lineage>
        <taxon>Bacteria</taxon>
        <taxon>Bacillati</taxon>
        <taxon>Bacillota</taxon>
        <taxon>Bacilli</taxon>
        <taxon>Bacillales</taxon>
        <taxon>Staphylococcaceae</taxon>
        <taxon>Staphylococcus</taxon>
        <taxon>Staphylococcus cohnii species complex</taxon>
    </lineage>
</organism>
<reference evidence="1 2" key="1">
    <citation type="submission" date="2023-03" db="EMBL/GenBank/DDBJ databases">
        <title>Bacterial isolates from washroom surfaces on a university campus.</title>
        <authorList>
            <person name="Holman D.B."/>
            <person name="Gzyl K.E."/>
            <person name="Taheri A.E."/>
        </authorList>
    </citation>
    <scope>NUCLEOTIDE SEQUENCE [LARGE SCALE GENOMIC DNA]</scope>
    <source>
        <strain evidence="1 2">RD01</strain>
    </source>
</reference>
<sequence>MENISKETFIDWVDLMIGLTENEKEELLKMDVRKVKFKYKMALTEKNRGDNGSRCYILLRTLIHSQMLVQNNIN</sequence>